<dbReference type="PANTHER" id="PTHR21340:SF0">
    <property type="entry name" value="BIS(5'-NUCLEOSYL)-TETRAPHOSPHATASE [ASYMMETRICAL]"/>
    <property type="match status" value="1"/>
</dbReference>
<name>A0A0R2DBF2_9LACO</name>
<accession>A0A0R2DBF2</accession>
<evidence type="ECO:0000313" key="7">
    <source>
        <dbReference type="EMBL" id="KRN01138.1"/>
    </source>
</evidence>
<evidence type="ECO:0000256" key="1">
    <source>
        <dbReference type="ARBA" id="ARBA00005582"/>
    </source>
</evidence>
<dbReference type="Pfam" id="PF00293">
    <property type="entry name" value="NUDIX"/>
    <property type="match status" value="1"/>
</dbReference>
<dbReference type="Proteomes" id="UP000051589">
    <property type="component" value="Unassembled WGS sequence"/>
</dbReference>
<evidence type="ECO:0000259" key="6">
    <source>
        <dbReference type="PROSITE" id="PS51462"/>
    </source>
</evidence>
<keyword evidence="3" id="KW-0547">Nucleotide-binding</keyword>
<reference evidence="7 8" key="1">
    <citation type="journal article" date="2015" name="Genome Announc.">
        <title>Expanding the biotechnology potential of lactobacilli through comparative genomics of 213 strains and associated genera.</title>
        <authorList>
            <person name="Sun Z."/>
            <person name="Harris H.M."/>
            <person name="McCann A."/>
            <person name="Guo C."/>
            <person name="Argimon S."/>
            <person name="Zhang W."/>
            <person name="Yang X."/>
            <person name="Jeffery I.B."/>
            <person name="Cooney J.C."/>
            <person name="Kagawa T.F."/>
            <person name="Liu W."/>
            <person name="Song Y."/>
            <person name="Salvetti E."/>
            <person name="Wrobel A."/>
            <person name="Rasinkangas P."/>
            <person name="Parkhill J."/>
            <person name="Rea M.C."/>
            <person name="O'Sullivan O."/>
            <person name="Ritari J."/>
            <person name="Douillard F.P."/>
            <person name="Paul Ross R."/>
            <person name="Yang R."/>
            <person name="Briner A.E."/>
            <person name="Felis G.E."/>
            <person name="de Vos W.M."/>
            <person name="Barrangou R."/>
            <person name="Klaenhammer T.R."/>
            <person name="Caufield P.W."/>
            <person name="Cui Y."/>
            <person name="Zhang H."/>
            <person name="O'Toole P.W."/>
        </authorList>
    </citation>
    <scope>NUCLEOTIDE SEQUENCE [LARGE SCALE GENOMIC DNA]</scope>
    <source>
        <strain evidence="7 8">DSM 21775</strain>
    </source>
</reference>
<evidence type="ECO:0000313" key="8">
    <source>
        <dbReference type="Proteomes" id="UP000051589"/>
    </source>
</evidence>
<comment type="caution">
    <text evidence="7">The sequence shown here is derived from an EMBL/GenBank/DDBJ whole genome shotgun (WGS) entry which is preliminary data.</text>
</comment>
<keyword evidence="8" id="KW-1185">Reference proteome</keyword>
<dbReference type="STRING" id="1423803.FD13_GL001403"/>
<dbReference type="PANTHER" id="PTHR21340">
    <property type="entry name" value="DIADENOSINE 5,5-P1,P4-TETRAPHOSPHATE PYROPHOSPHOHYDROLASE MUTT"/>
    <property type="match status" value="1"/>
</dbReference>
<dbReference type="OrthoDB" id="9816289at2"/>
<dbReference type="EMBL" id="AYZH01000033">
    <property type="protein sequence ID" value="KRN01138.1"/>
    <property type="molecule type" value="Genomic_DNA"/>
</dbReference>
<evidence type="ECO:0000256" key="2">
    <source>
        <dbReference type="ARBA" id="ARBA00018911"/>
    </source>
</evidence>
<dbReference type="GO" id="GO:0004081">
    <property type="term" value="F:bis(5'-nucleosyl)-tetraphosphatase (asymmetrical) activity"/>
    <property type="evidence" value="ECO:0007669"/>
    <property type="project" value="TreeGrafter"/>
</dbReference>
<dbReference type="InterPro" id="IPR051325">
    <property type="entry name" value="Nudix_hydrolase_domain"/>
</dbReference>
<comment type="similarity">
    <text evidence="1">Belongs to the Nudix hydrolase family.</text>
</comment>
<feature type="domain" description="Nudix hydrolase" evidence="6">
    <location>
        <begin position="1"/>
        <end position="131"/>
    </location>
</feature>
<dbReference type="InterPro" id="IPR003565">
    <property type="entry name" value="Tetra_PHTase"/>
</dbReference>
<keyword evidence="4 7" id="KW-0378">Hydrolase</keyword>
<dbReference type="InterPro" id="IPR000086">
    <property type="entry name" value="NUDIX_hydrolase_dom"/>
</dbReference>
<evidence type="ECO:0000256" key="4">
    <source>
        <dbReference type="ARBA" id="ARBA00022801"/>
    </source>
</evidence>
<evidence type="ECO:0000256" key="5">
    <source>
        <dbReference type="ARBA" id="ARBA00032644"/>
    </source>
</evidence>
<dbReference type="GO" id="GO:0006754">
    <property type="term" value="P:ATP biosynthetic process"/>
    <property type="evidence" value="ECO:0007669"/>
    <property type="project" value="TreeGrafter"/>
</dbReference>
<proteinExistence type="inferred from homology"/>
<dbReference type="SUPFAM" id="SSF55811">
    <property type="entry name" value="Nudix"/>
    <property type="match status" value="1"/>
</dbReference>
<dbReference type="PATRIC" id="fig|1423803.3.peg.1439"/>
<dbReference type="AlphaFoldDB" id="A0A0R2DBF2"/>
<gene>
    <name evidence="7" type="ORF">FD13_GL001403</name>
</gene>
<protein>
    <recommendedName>
        <fullName evidence="2">Bis(5'-nucleosyl)-tetraphosphatase [asymmetrical]</fullName>
    </recommendedName>
    <alternativeName>
        <fullName evidence="5">Diadenosine 5',5'''-P1,P4-tetraphosphate asymmetrical hydrolase</fullName>
    </alternativeName>
</protein>
<dbReference type="InterPro" id="IPR015797">
    <property type="entry name" value="NUDIX_hydrolase-like_dom_sf"/>
</dbReference>
<dbReference type="GO" id="GO:0006167">
    <property type="term" value="P:AMP biosynthetic process"/>
    <property type="evidence" value="ECO:0007669"/>
    <property type="project" value="TreeGrafter"/>
</dbReference>
<evidence type="ECO:0000256" key="3">
    <source>
        <dbReference type="ARBA" id="ARBA00022741"/>
    </source>
</evidence>
<dbReference type="GO" id="GO:0000166">
    <property type="term" value="F:nucleotide binding"/>
    <property type="evidence" value="ECO:0007669"/>
    <property type="project" value="UniProtKB-KW"/>
</dbReference>
<organism evidence="7 8">
    <name type="scientific">Levilactobacillus senmaizukei DSM 21775 = NBRC 103853</name>
    <dbReference type="NCBI Taxonomy" id="1423803"/>
    <lineage>
        <taxon>Bacteria</taxon>
        <taxon>Bacillati</taxon>
        <taxon>Bacillota</taxon>
        <taxon>Bacilli</taxon>
        <taxon>Lactobacillales</taxon>
        <taxon>Lactobacillaceae</taxon>
        <taxon>Levilactobacillus</taxon>
    </lineage>
</organism>
<sequence length="142" mass="15892">MITENASGAVVYRLNGSVPEYLLLQSATSDFWGFPKGHVEGTETDVETAVREIREETALNVTVDESFKATVNYDMANGHHKHVVLYTAQVPTGVTIERQQVEISHFGWFNYAAARERLTYDNLKDLLDQANNYLTGATPHES</sequence>
<dbReference type="CDD" id="cd03428">
    <property type="entry name" value="NUDIX_Ap4A_Nudt2"/>
    <property type="match status" value="1"/>
</dbReference>
<dbReference type="RefSeq" id="WP_061777509.1">
    <property type="nucleotide sequence ID" value="NZ_AYZH01000033.1"/>
</dbReference>
<dbReference type="Gene3D" id="3.90.79.10">
    <property type="entry name" value="Nucleoside Triphosphate Pyrophosphohydrolase"/>
    <property type="match status" value="1"/>
</dbReference>
<dbReference type="PROSITE" id="PS51462">
    <property type="entry name" value="NUDIX"/>
    <property type="match status" value="1"/>
</dbReference>